<comment type="caution">
    <text evidence="6">The sequence shown here is derived from an EMBL/GenBank/DDBJ whole genome shotgun (WGS) entry which is preliminary data.</text>
</comment>
<dbReference type="Proteomes" id="UP000077098">
    <property type="component" value="Unassembled WGS sequence"/>
</dbReference>
<dbReference type="InterPro" id="IPR005119">
    <property type="entry name" value="LysR_subst-bd"/>
</dbReference>
<dbReference type="GO" id="GO:0043565">
    <property type="term" value="F:sequence-specific DNA binding"/>
    <property type="evidence" value="ECO:0007669"/>
    <property type="project" value="TreeGrafter"/>
</dbReference>
<evidence type="ECO:0000259" key="5">
    <source>
        <dbReference type="PROSITE" id="PS50931"/>
    </source>
</evidence>
<dbReference type="SUPFAM" id="SSF46785">
    <property type="entry name" value="Winged helix' DNA-binding domain"/>
    <property type="match status" value="1"/>
</dbReference>
<keyword evidence="4" id="KW-0804">Transcription</keyword>
<dbReference type="PANTHER" id="PTHR30537">
    <property type="entry name" value="HTH-TYPE TRANSCRIPTIONAL REGULATOR"/>
    <property type="match status" value="1"/>
</dbReference>
<dbReference type="AlphaFoldDB" id="A0A176XHD7"/>
<name>A0A176XHD7_AGRTU</name>
<evidence type="ECO:0000313" key="6">
    <source>
        <dbReference type="EMBL" id="OAE48231.1"/>
    </source>
</evidence>
<dbReference type="PANTHER" id="PTHR30537:SF3">
    <property type="entry name" value="TRANSCRIPTIONAL REGULATORY PROTEIN"/>
    <property type="match status" value="1"/>
</dbReference>
<organism evidence="6 7">
    <name type="scientific">Agrobacterium tumefaciens</name>
    <dbReference type="NCBI Taxonomy" id="358"/>
    <lineage>
        <taxon>Bacteria</taxon>
        <taxon>Pseudomonadati</taxon>
        <taxon>Pseudomonadota</taxon>
        <taxon>Alphaproteobacteria</taxon>
        <taxon>Hyphomicrobiales</taxon>
        <taxon>Rhizobiaceae</taxon>
        <taxon>Rhizobium/Agrobacterium group</taxon>
        <taxon>Agrobacterium</taxon>
        <taxon>Agrobacterium tumefaciens complex</taxon>
    </lineage>
</organism>
<sequence>MDNKISWDDQRYFLAVLEAGSFSGAARRLAVSHPTVRSRIEALERALGTVLFIRSTNGLIATEMANRLGGPVKEMEDASRCFLREAAAGDSVSGLVRISVPEIMGIELVPQMLARMRAEYPQIRIEVVLSDFTADLLTKEVDLAIRTVTPIQNVLVARKVASIPLGLFASSDYVRRRGTPDNLQDLLHHDLVGPDRNRNDWAIAASLGLSSSLSNFVVKTDSHPAQAAAVRKGVGIGVLQTSFGDADPALVRLLPDLDVHNITVWVVTHESLAKVPRIRAVFDHFVQEFLMLRRPKSTPVAPSSVDREVTLT</sequence>
<gene>
    <name evidence="6" type="ORF">A7J57_22810</name>
</gene>
<comment type="similarity">
    <text evidence="1">Belongs to the LysR transcriptional regulatory family.</text>
</comment>
<evidence type="ECO:0000256" key="2">
    <source>
        <dbReference type="ARBA" id="ARBA00023015"/>
    </source>
</evidence>
<evidence type="ECO:0000256" key="4">
    <source>
        <dbReference type="ARBA" id="ARBA00023163"/>
    </source>
</evidence>
<dbReference type="Gene3D" id="3.40.190.290">
    <property type="match status" value="1"/>
</dbReference>
<dbReference type="SUPFAM" id="SSF53850">
    <property type="entry name" value="Periplasmic binding protein-like II"/>
    <property type="match status" value="1"/>
</dbReference>
<protein>
    <submittedName>
        <fullName evidence="6">LysR family transcriptional regulator</fullName>
    </submittedName>
</protein>
<dbReference type="RefSeq" id="WP_063948010.1">
    <property type="nucleotide sequence ID" value="NZ_LXPS01000007.1"/>
</dbReference>
<dbReference type="InterPro" id="IPR058163">
    <property type="entry name" value="LysR-type_TF_proteobact-type"/>
</dbReference>
<dbReference type="Pfam" id="PF03466">
    <property type="entry name" value="LysR_substrate"/>
    <property type="match status" value="1"/>
</dbReference>
<dbReference type="EMBL" id="LXPS01000007">
    <property type="protein sequence ID" value="OAE48231.1"/>
    <property type="molecule type" value="Genomic_DNA"/>
</dbReference>
<evidence type="ECO:0000256" key="1">
    <source>
        <dbReference type="ARBA" id="ARBA00009437"/>
    </source>
</evidence>
<keyword evidence="3" id="KW-0238">DNA-binding</keyword>
<dbReference type="Pfam" id="PF00126">
    <property type="entry name" value="HTH_1"/>
    <property type="match status" value="1"/>
</dbReference>
<feature type="domain" description="HTH lysR-type" evidence="5">
    <location>
        <begin position="5"/>
        <end position="62"/>
    </location>
</feature>
<dbReference type="PROSITE" id="PS50931">
    <property type="entry name" value="HTH_LYSR"/>
    <property type="match status" value="1"/>
</dbReference>
<evidence type="ECO:0000256" key="3">
    <source>
        <dbReference type="ARBA" id="ARBA00023125"/>
    </source>
</evidence>
<reference evidence="6 7" key="1">
    <citation type="submission" date="2016-05" db="EMBL/GenBank/DDBJ databases">
        <authorList>
            <person name="Lavstsen T."/>
            <person name="Jespersen J.S."/>
        </authorList>
    </citation>
    <scope>NUCLEOTIDE SEQUENCE [LARGE SCALE GENOMIC DNA]</scope>
    <source>
        <strain evidence="6 7">KCJ1736</strain>
    </source>
</reference>
<dbReference type="InterPro" id="IPR036390">
    <property type="entry name" value="WH_DNA-bd_sf"/>
</dbReference>
<dbReference type="Gene3D" id="1.10.10.10">
    <property type="entry name" value="Winged helix-like DNA-binding domain superfamily/Winged helix DNA-binding domain"/>
    <property type="match status" value="1"/>
</dbReference>
<accession>A0A176XHD7</accession>
<proteinExistence type="inferred from homology"/>
<dbReference type="InterPro" id="IPR000847">
    <property type="entry name" value="LysR_HTH_N"/>
</dbReference>
<dbReference type="InterPro" id="IPR036388">
    <property type="entry name" value="WH-like_DNA-bd_sf"/>
</dbReference>
<evidence type="ECO:0000313" key="7">
    <source>
        <dbReference type="Proteomes" id="UP000077098"/>
    </source>
</evidence>
<dbReference type="GO" id="GO:0003700">
    <property type="term" value="F:DNA-binding transcription factor activity"/>
    <property type="evidence" value="ECO:0007669"/>
    <property type="project" value="InterPro"/>
</dbReference>
<keyword evidence="2" id="KW-0805">Transcription regulation</keyword>
<dbReference type="GO" id="GO:0006351">
    <property type="term" value="P:DNA-templated transcription"/>
    <property type="evidence" value="ECO:0007669"/>
    <property type="project" value="TreeGrafter"/>
</dbReference>